<dbReference type="Proteomes" id="UP000443582">
    <property type="component" value="Unassembled WGS sequence"/>
</dbReference>
<organism evidence="2 3">
    <name type="scientific">Halobacteriovorax vibrionivorans</name>
    <dbReference type="NCBI Taxonomy" id="2152716"/>
    <lineage>
        <taxon>Bacteria</taxon>
        <taxon>Pseudomonadati</taxon>
        <taxon>Bdellovibrionota</taxon>
        <taxon>Bacteriovoracia</taxon>
        <taxon>Bacteriovoracales</taxon>
        <taxon>Halobacteriovoraceae</taxon>
        <taxon>Halobacteriovorax</taxon>
    </lineage>
</organism>
<reference evidence="3" key="1">
    <citation type="journal article" date="2019" name="Int. J. Syst. Evol. Microbiol.">
        <title>Halobacteriovorax valvorus sp. nov., a novel prokaryotic predator isolated from coastal seawater of China.</title>
        <authorList>
            <person name="Chen M.-X."/>
        </authorList>
    </citation>
    <scope>NUCLEOTIDE SEQUENCE [LARGE SCALE GENOMIC DNA]</scope>
    <source>
        <strain evidence="3">BL9</strain>
    </source>
</reference>
<evidence type="ECO:0000313" key="2">
    <source>
        <dbReference type="EMBL" id="RZF23111.1"/>
    </source>
</evidence>
<keyword evidence="2" id="KW-0031">Aminopeptidase</keyword>
<name>A0ABY0IJI0_9BACT</name>
<dbReference type="SUPFAM" id="SSF55920">
    <property type="entry name" value="Creatinase/aminopeptidase"/>
    <property type="match status" value="1"/>
</dbReference>
<dbReference type="RefSeq" id="WP_114706058.1">
    <property type="nucleotide sequence ID" value="NZ_QDKL01000001.1"/>
</dbReference>
<accession>A0ABY0IJI0</accession>
<comment type="caution">
    <text evidence="2">The sequence shown here is derived from an EMBL/GenBank/DDBJ whole genome shotgun (WGS) entry which is preliminary data.</text>
</comment>
<keyword evidence="2" id="KW-0645">Protease</keyword>
<protein>
    <submittedName>
        <fullName evidence="2">Aminopeptidase P family protein</fullName>
    </submittedName>
</protein>
<dbReference type="CDD" id="cd01066">
    <property type="entry name" value="APP_MetAP"/>
    <property type="match status" value="1"/>
</dbReference>
<dbReference type="Gene3D" id="3.90.230.10">
    <property type="entry name" value="Creatinase/methionine aminopeptidase superfamily"/>
    <property type="match status" value="1"/>
</dbReference>
<dbReference type="EMBL" id="QDKL01000001">
    <property type="protein sequence ID" value="RZF23111.1"/>
    <property type="molecule type" value="Genomic_DNA"/>
</dbReference>
<dbReference type="Pfam" id="PF00557">
    <property type="entry name" value="Peptidase_M24"/>
    <property type="match status" value="1"/>
</dbReference>
<dbReference type="InterPro" id="IPR000994">
    <property type="entry name" value="Pept_M24"/>
</dbReference>
<dbReference type="InterPro" id="IPR036005">
    <property type="entry name" value="Creatinase/aminopeptidase-like"/>
</dbReference>
<gene>
    <name evidence="2" type="ORF">DAY19_04905</name>
</gene>
<keyword evidence="2" id="KW-0378">Hydrolase</keyword>
<evidence type="ECO:0000313" key="3">
    <source>
        <dbReference type="Proteomes" id="UP000443582"/>
    </source>
</evidence>
<dbReference type="GO" id="GO:0004177">
    <property type="term" value="F:aminopeptidase activity"/>
    <property type="evidence" value="ECO:0007669"/>
    <property type="project" value="UniProtKB-KW"/>
</dbReference>
<evidence type="ECO:0000259" key="1">
    <source>
        <dbReference type="Pfam" id="PF00557"/>
    </source>
</evidence>
<keyword evidence="3" id="KW-1185">Reference proteome</keyword>
<feature type="domain" description="Peptidase M24" evidence="1">
    <location>
        <begin position="21"/>
        <end position="220"/>
    </location>
</feature>
<sequence>MKDQSKTIQDVGCSFDIDKYLNARKLTIEAVKEVSALVCVGMTEDDGQKLIDEVLARKGVEKKWHPTKFRIGKNTVKSFREKSDEGVTLKEDDLFFIDIGPVFDGHEGDYGETFVTSNNPEYLKIKKASEDVFHTTANKCRDEGLTGVELYEFAQSYARDLGYELNLKMSGHRLADFPHAVYFRGSLGSSDIKPKKNLWILEIHIRHPENEYGAFFEDLI</sequence>
<proteinExistence type="predicted"/>